<proteinExistence type="predicted"/>
<evidence type="ECO:0000256" key="2">
    <source>
        <dbReference type="SAM" id="MobiDB-lite"/>
    </source>
</evidence>
<comment type="caution">
    <text evidence="4">The sequence shown here is derived from an EMBL/GenBank/DDBJ whole genome shotgun (WGS) entry which is preliminary data.</text>
</comment>
<reference evidence="4 5" key="1">
    <citation type="submission" date="2013-03" db="EMBL/GenBank/DDBJ databases">
        <title>The Genome Sequence of Cladophialophora yegresii CBS 114405.</title>
        <authorList>
            <consortium name="The Broad Institute Genomics Platform"/>
            <person name="Cuomo C."/>
            <person name="de Hoog S."/>
            <person name="Gorbushina A."/>
            <person name="Walker B."/>
            <person name="Young S.K."/>
            <person name="Zeng Q."/>
            <person name="Gargeya S."/>
            <person name="Fitzgerald M."/>
            <person name="Haas B."/>
            <person name="Abouelleil A."/>
            <person name="Allen A.W."/>
            <person name="Alvarado L."/>
            <person name="Arachchi H.M."/>
            <person name="Berlin A.M."/>
            <person name="Chapman S.B."/>
            <person name="Gainer-Dewar J."/>
            <person name="Goldberg J."/>
            <person name="Griggs A."/>
            <person name="Gujja S."/>
            <person name="Hansen M."/>
            <person name="Howarth C."/>
            <person name="Imamovic A."/>
            <person name="Ireland A."/>
            <person name="Larimer J."/>
            <person name="McCowan C."/>
            <person name="Murphy C."/>
            <person name="Pearson M."/>
            <person name="Poon T.W."/>
            <person name="Priest M."/>
            <person name="Roberts A."/>
            <person name="Saif S."/>
            <person name="Shea T."/>
            <person name="Sisk P."/>
            <person name="Sykes S."/>
            <person name="Wortman J."/>
            <person name="Nusbaum C."/>
            <person name="Birren B."/>
        </authorList>
    </citation>
    <scope>NUCLEOTIDE SEQUENCE [LARGE SCALE GENOMIC DNA]</scope>
    <source>
        <strain evidence="4 5">CBS 114405</strain>
    </source>
</reference>
<gene>
    <name evidence="4" type="ORF">A1O7_04997</name>
</gene>
<keyword evidence="3" id="KW-0472">Membrane</keyword>
<feature type="coiled-coil region" evidence="1">
    <location>
        <begin position="74"/>
        <end position="105"/>
    </location>
</feature>
<keyword evidence="5" id="KW-1185">Reference proteome</keyword>
<keyword evidence="3" id="KW-1133">Transmembrane helix</keyword>
<dbReference type="HOGENOM" id="CLU_721610_0_0_1"/>
<dbReference type="GeneID" id="19179582"/>
<protein>
    <submittedName>
        <fullName evidence="4">Uncharacterized protein</fullName>
    </submittedName>
</protein>
<evidence type="ECO:0000313" key="5">
    <source>
        <dbReference type="Proteomes" id="UP000019473"/>
    </source>
</evidence>
<dbReference type="Proteomes" id="UP000019473">
    <property type="component" value="Unassembled WGS sequence"/>
</dbReference>
<dbReference type="eggNOG" id="ENOG502S4JN">
    <property type="taxonomic scope" value="Eukaryota"/>
</dbReference>
<feature type="region of interest" description="Disordered" evidence="2">
    <location>
        <begin position="45"/>
        <end position="64"/>
    </location>
</feature>
<sequence>MFDSHKPHPLLAQVPLTVSPFLSLPTVVTLPYTFRSVPTSLPPSIVSENGPGKPKYVTSSSGHSAHPDDIINSCKALQEHLKKTIRDAEKAIEDWEQDIKDRDLAEKRRVAPGWLDREEKILEPTKAQAKGENLLDGQPANTISAPAMSPSSEGEELDRAFGGLKMNQLVLKRLQIPGLDMQIVGPPLVLETLSIVLLKAQGYRLRLNISMEATEDGILFNSTASITEPPQTYFSAPRPDSGLTIIDNPFRTRQSTVLVIIGVVALGICTMYLAVRYAQVLRFNMHEHVKAPLTLEAQKPNWSGNVDEDEGYLDGQTPVTQSSHPRDDNHSSIRRRPRARFLQPKRIAIGGVREGKIAQRRASRSRSVGRDVQAPESKLDMTD</sequence>
<feature type="region of interest" description="Disordered" evidence="2">
    <location>
        <begin position="135"/>
        <end position="155"/>
    </location>
</feature>
<keyword evidence="1" id="KW-0175">Coiled coil</keyword>
<dbReference type="AlphaFoldDB" id="W9WR88"/>
<evidence type="ECO:0000256" key="3">
    <source>
        <dbReference type="SAM" id="Phobius"/>
    </source>
</evidence>
<dbReference type="PANTHER" id="PTHR42089:SF1">
    <property type="entry name" value="YALI0F09427P"/>
    <property type="match status" value="1"/>
</dbReference>
<organism evidence="4 5">
    <name type="scientific">Cladophialophora yegresii CBS 114405</name>
    <dbReference type="NCBI Taxonomy" id="1182544"/>
    <lineage>
        <taxon>Eukaryota</taxon>
        <taxon>Fungi</taxon>
        <taxon>Dikarya</taxon>
        <taxon>Ascomycota</taxon>
        <taxon>Pezizomycotina</taxon>
        <taxon>Eurotiomycetes</taxon>
        <taxon>Chaetothyriomycetidae</taxon>
        <taxon>Chaetothyriales</taxon>
        <taxon>Herpotrichiellaceae</taxon>
        <taxon>Cladophialophora</taxon>
    </lineage>
</organism>
<feature type="transmembrane region" description="Helical" evidence="3">
    <location>
        <begin position="257"/>
        <end position="275"/>
    </location>
</feature>
<dbReference type="OrthoDB" id="5344687at2759"/>
<dbReference type="EMBL" id="AMGW01000003">
    <property type="protein sequence ID" value="EXJ60844.1"/>
    <property type="molecule type" value="Genomic_DNA"/>
</dbReference>
<feature type="compositionally biased region" description="Polar residues" evidence="2">
    <location>
        <begin position="139"/>
        <end position="152"/>
    </location>
</feature>
<dbReference type="RefSeq" id="XP_007757197.1">
    <property type="nucleotide sequence ID" value="XM_007759007.1"/>
</dbReference>
<name>W9WR88_9EURO</name>
<evidence type="ECO:0000313" key="4">
    <source>
        <dbReference type="EMBL" id="EXJ60844.1"/>
    </source>
</evidence>
<dbReference type="PANTHER" id="PTHR42089">
    <property type="entry name" value="YALI0F09427P"/>
    <property type="match status" value="1"/>
</dbReference>
<dbReference type="VEuPathDB" id="FungiDB:A1O7_04997"/>
<feature type="region of interest" description="Disordered" evidence="2">
    <location>
        <begin position="299"/>
        <end position="383"/>
    </location>
</feature>
<accession>W9WR88</accession>
<evidence type="ECO:0000256" key="1">
    <source>
        <dbReference type="SAM" id="Coils"/>
    </source>
</evidence>
<keyword evidence="3" id="KW-0812">Transmembrane</keyword>